<feature type="transmembrane region" description="Helical" evidence="10">
    <location>
        <begin position="200"/>
        <end position="222"/>
    </location>
</feature>
<comment type="caution">
    <text evidence="12">The sequence shown here is derived from an EMBL/GenBank/DDBJ whole genome shotgun (WGS) entry which is preliminary data.</text>
</comment>
<sequence length="268" mass="28807">MEKCCRICHGGEAPSLESLLLEPCLCSGSVRWIHRGCLKQWQRQCALTAANVGEIQCELCNFFYVHEMGLQPVRDAICDEVCQVLLCCTPLLIIFLLIAVSTELSVGLTAAGALLGLAAVIDVAASFFSSGWGSLGPTLRLLLGRPPSGRSPMASGGCLGGQSWACRCALFSLPFMLPNLITIGLFSLRGFLGEAGLTHVGVLLAYFGSYYSAGILVLRLLLVTVRPPVVVQRDSTGWPLVRSLSEAERAQWSKKQSSACGRRLTAWS</sequence>
<dbReference type="PANTHER" id="PTHR46065">
    <property type="entry name" value="E3 UBIQUITIN-PROTEIN LIGASE MARCH 2/3 FAMILY MEMBER"/>
    <property type="match status" value="1"/>
</dbReference>
<evidence type="ECO:0000256" key="1">
    <source>
        <dbReference type="ARBA" id="ARBA00004141"/>
    </source>
</evidence>
<dbReference type="GO" id="GO:0016740">
    <property type="term" value="F:transferase activity"/>
    <property type="evidence" value="ECO:0007669"/>
    <property type="project" value="UniProtKB-KW"/>
</dbReference>
<dbReference type="Gene3D" id="3.30.40.10">
    <property type="entry name" value="Zinc/RING finger domain, C3HC4 (zinc finger)"/>
    <property type="match status" value="1"/>
</dbReference>
<dbReference type="Proteomes" id="UP001642464">
    <property type="component" value="Unassembled WGS sequence"/>
</dbReference>
<evidence type="ECO:0000256" key="3">
    <source>
        <dbReference type="ARBA" id="ARBA00022692"/>
    </source>
</evidence>
<evidence type="ECO:0000256" key="6">
    <source>
        <dbReference type="ARBA" id="ARBA00022786"/>
    </source>
</evidence>
<evidence type="ECO:0000256" key="7">
    <source>
        <dbReference type="ARBA" id="ARBA00022833"/>
    </source>
</evidence>
<dbReference type="EMBL" id="CAXAMM010043164">
    <property type="protein sequence ID" value="CAK9108847.1"/>
    <property type="molecule type" value="Genomic_DNA"/>
</dbReference>
<dbReference type="InterPro" id="IPR011016">
    <property type="entry name" value="Znf_RING-CH"/>
</dbReference>
<keyword evidence="7" id="KW-0862">Zinc</keyword>
<evidence type="ECO:0000313" key="13">
    <source>
        <dbReference type="Proteomes" id="UP001642464"/>
    </source>
</evidence>
<feature type="domain" description="RING-CH-type" evidence="11">
    <location>
        <begin position="1"/>
        <end position="67"/>
    </location>
</feature>
<dbReference type="PROSITE" id="PS51292">
    <property type="entry name" value="ZF_RING_CH"/>
    <property type="match status" value="1"/>
</dbReference>
<dbReference type="InterPro" id="IPR013083">
    <property type="entry name" value="Znf_RING/FYVE/PHD"/>
</dbReference>
<keyword evidence="13" id="KW-1185">Reference proteome</keyword>
<accession>A0ABP0S900</accession>
<keyword evidence="9 10" id="KW-0472">Membrane</keyword>
<evidence type="ECO:0000259" key="11">
    <source>
        <dbReference type="PROSITE" id="PS51292"/>
    </source>
</evidence>
<feature type="transmembrane region" description="Helical" evidence="10">
    <location>
        <begin position="81"/>
        <end position="101"/>
    </location>
</feature>
<dbReference type="SUPFAM" id="SSF57850">
    <property type="entry name" value="RING/U-box"/>
    <property type="match status" value="1"/>
</dbReference>
<keyword evidence="2 12" id="KW-0808">Transferase</keyword>
<evidence type="ECO:0000256" key="10">
    <source>
        <dbReference type="SAM" id="Phobius"/>
    </source>
</evidence>
<keyword evidence="4" id="KW-0479">Metal-binding</keyword>
<name>A0ABP0S900_9DINO</name>
<keyword evidence="5" id="KW-0863">Zinc-finger</keyword>
<evidence type="ECO:0000256" key="2">
    <source>
        <dbReference type="ARBA" id="ARBA00022679"/>
    </source>
</evidence>
<evidence type="ECO:0000256" key="8">
    <source>
        <dbReference type="ARBA" id="ARBA00022989"/>
    </source>
</evidence>
<evidence type="ECO:0000256" key="5">
    <source>
        <dbReference type="ARBA" id="ARBA00022771"/>
    </source>
</evidence>
<comment type="subcellular location">
    <subcellularLocation>
        <location evidence="1">Membrane</location>
        <topology evidence="1">Multi-pass membrane protein</topology>
    </subcellularLocation>
</comment>
<keyword evidence="6" id="KW-0833">Ubl conjugation pathway</keyword>
<keyword evidence="3 10" id="KW-0812">Transmembrane</keyword>
<evidence type="ECO:0000256" key="4">
    <source>
        <dbReference type="ARBA" id="ARBA00022723"/>
    </source>
</evidence>
<feature type="transmembrane region" description="Helical" evidence="10">
    <location>
        <begin position="113"/>
        <end position="143"/>
    </location>
</feature>
<gene>
    <name evidence="12" type="ORF">SCF082_LOCUS50607</name>
</gene>
<feature type="transmembrane region" description="Helical" evidence="10">
    <location>
        <begin position="164"/>
        <end position="188"/>
    </location>
</feature>
<evidence type="ECO:0000256" key="9">
    <source>
        <dbReference type="ARBA" id="ARBA00023136"/>
    </source>
</evidence>
<feature type="non-terminal residue" evidence="12">
    <location>
        <position position="268"/>
    </location>
</feature>
<reference evidence="12 13" key="1">
    <citation type="submission" date="2024-02" db="EMBL/GenBank/DDBJ databases">
        <authorList>
            <person name="Chen Y."/>
            <person name="Shah S."/>
            <person name="Dougan E. K."/>
            <person name="Thang M."/>
            <person name="Chan C."/>
        </authorList>
    </citation>
    <scope>NUCLEOTIDE SEQUENCE [LARGE SCALE GENOMIC DNA]</scope>
</reference>
<dbReference type="CDD" id="cd16495">
    <property type="entry name" value="RING_CH-C4HC3_MARCH"/>
    <property type="match status" value="1"/>
</dbReference>
<evidence type="ECO:0000313" key="12">
    <source>
        <dbReference type="EMBL" id="CAK9108847.1"/>
    </source>
</evidence>
<protein>
    <submittedName>
        <fullName evidence="12">E3 ubiquitin-protein ligase MARCHF1 (Membrane-associated RING finger protein 1) (Membrane-associated RING-CH protein I) (MARCH-I) (RING finger protein 171) (RING-type E3 ubiquitin transferase MARCHF1)</fullName>
    </submittedName>
</protein>
<proteinExistence type="predicted"/>
<dbReference type="SMART" id="SM00744">
    <property type="entry name" value="RINGv"/>
    <property type="match status" value="1"/>
</dbReference>
<dbReference type="PANTHER" id="PTHR46065:SF3">
    <property type="entry name" value="FI20425P1"/>
    <property type="match status" value="1"/>
</dbReference>
<organism evidence="12 13">
    <name type="scientific">Durusdinium trenchii</name>
    <dbReference type="NCBI Taxonomy" id="1381693"/>
    <lineage>
        <taxon>Eukaryota</taxon>
        <taxon>Sar</taxon>
        <taxon>Alveolata</taxon>
        <taxon>Dinophyceae</taxon>
        <taxon>Suessiales</taxon>
        <taxon>Symbiodiniaceae</taxon>
        <taxon>Durusdinium</taxon>
    </lineage>
</organism>
<keyword evidence="8 10" id="KW-1133">Transmembrane helix</keyword>
<dbReference type="Pfam" id="PF12906">
    <property type="entry name" value="RINGv"/>
    <property type="match status" value="1"/>
</dbReference>